<feature type="region of interest" description="Disordered" evidence="6">
    <location>
        <begin position="169"/>
        <end position="195"/>
    </location>
</feature>
<keyword evidence="5 7" id="KW-0472">Membrane</keyword>
<dbReference type="InterPro" id="IPR022781">
    <property type="entry name" value="Flagellar_biosynth_FliO"/>
</dbReference>
<evidence type="ECO:0000313" key="9">
    <source>
        <dbReference type="Proteomes" id="UP001267426"/>
    </source>
</evidence>
<keyword evidence="8" id="KW-0966">Cell projection</keyword>
<dbReference type="Pfam" id="PF04347">
    <property type="entry name" value="FliO"/>
    <property type="match status" value="1"/>
</dbReference>
<keyword evidence="3 7" id="KW-0812">Transmembrane</keyword>
<gene>
    <name evidence="8" type="ORF">RM540_05785</name>
</gene>
<name>A0ABU3BPP2_9BACT</name>
<evidence type="ECO:0000256" key="2">
    <source>
        <dbReference type="ARBA" id="ARBA00022475"/>
    </source>
</evidence>
<protein>
    <submittedName>
        <fullName evidence="8">Flagellar biosynthetic protein FliO</fullName>
    </submittedName>
</protein>
<accession>A0ABU3BPP2</accession>
<evidence type="ECO:0000313" key="8">
    <source>
        <dbReference type="EMBL" id="MDT0631256.1"/>
    </source>
</evidence>
<evidence type="ECO:0000256" key="1">
    <source>
        <dbReference type="ARBA" id="ARBA00004236"/>
    </source>
</evidence>
<evidence type="ECO:0000256" key="7">
    <source>
        <dbReference type="SAM" id="Phobius"/>
    </source>
</evidence>
<sequence>MFRLPSLPAFSRRPLSPWRRAALFGAGLLVLWLALQLAPGAPAPAPSEARPADVAERLPVRDGAGPVAAHPAPRERAGRGLLSVGNLAALLLLAGGGAWAVFLRHRPSAGGAEGPAPTLRSLDALALAPGQSLRLVAVGDEVLLLGLAQGGVSLIRHYAAGEAPALAPAPPDADTAALAPPDATAPAATAPPRAPGFADLLRHAQTAPVHHG</sequence>
<evidence type="ECO:0000256" key="3">
    <source>
        <dbReference type="ARBA" id="ARBA00022692"/>
    </source>
</evidence>
<proteinExistence type="predicted"/>
<evidence type="ECO:0000256" key="6">
    <source>
        <dbReference type="SAM" id="MobiDB-lite"/>
    </source>
</evidence>
<reference evidence="8 9" key="1">
    <citation type="submission" date="2023-09" db="EMBL/GenBank/DDBJ databases">
        <authorList>
            <person name="Rey-Velasco X."/>
        </authorList>
    </citation>
    <scope>NUCLEOTIDE SEQUENCE [LARGE SCALE GENOMIC DNA]</scope>
    <source>
        <strain evidence="8 9">F394</strain>
    </source>
</reference>
<evidence type="ECO:0000256" key="5">
    <source>
        <dbReference type="ARBA" id="ARBA00023136"/>
    </source>
</evidence>
<keyword evidence="8" id="KW-0969">Cilium</keyword>
<keyword evidence="8" id="KW-0282">Flagellum</keyword>
<keyword evidence="2" id="KW-1003">Cell membrane</keyword>
<dbReference type="EMBL" id="JAVRHT010000010">
    <property type="protein sequence ID" value="MDT0631256.1"/>
    <property type="molecule type" value="Genomic_DNA"/>
</dbReference>
<keyword evidence="9" id="KW-1185">Reference proteome</keyword>
<organism evidence="8 9">
    <name type="scientific">Rubrivirga litoralis</name>
    <dbReference type="NCBI Taxonomy" id="3075598"/>
    <lineage>
        <taxon>Bacteria</taxon>
        <taxon>Pseudomonadati</taxon>
        <taxon>Rhodothermota</taxon>
        <taxon>Rhodothermia</taxon>
        <taxon>Rhodothermales</taxon>
        <taxon>Rubricoccaceae</taxon>
        <taxon>Rubrivirga</taxon>
    </lineage>
</organism>
<keyword evidence="4 7" id="KW-1133">Transmembrane helix</keyword>
<dbReference type="Proteomes" id="UP001267426">
    <property type="component" value="Unassembled WGS sequence"/>
</dbReference>
<comment type="caution">
    <text evidence="8">The sequence shown here is derived from an EMBL/GenBank/DDBJ whole genome shotgun (WGS) entry which is preliminary data.</text>
</comment>
<feature type="compositionally biased region" description="Low complexity" evidence="6">
    <location>
        <begin position="172"/>
        <end position="191"/>
    </location>
</feature>
<evidence type="ECO:0000256" key="4">
    <source>
        <dbReference type="ARBA" id="ARBA00022989"/>
    </source>
</evidence>
<dbReference type="RefSeq" id="WP_311662599.1">
    <property type="nucleotide sequence ID" value="NZ_JAVRHT010000010.1"/>
</dbReference>
<feature type="transmembrane region" description="Helical" evidence="7">
    <location>
        <begin position="81"/>
        <end position="102"/>
    </location>
</feature>
<comment type="subcellular location">
    <subcellularLocation>
        <location evidence="1">Cell membrane</location>
    </subcellularLocation>
</comment>